<dbReference type="AlphaFoldDB" id="A0A151MTN7"/>
<evidence type="ECO:0000313" key="2">
    <source>
        <dbReference type="EMBL" id="KYO27838.1"/>
    </source>
</evidence>
<gene>
    <name evidence="2" type="ORF">Y1Q_0006891</name>
</gene>
<keyword evidence="3" id="KW-1185">Reference proteome</keyword>
<accession>A0A151MTN7</accession>
<sequence length="88" mass="9369">MAAGIWDPRGEGWGGREAWATREPPPQPTPQQPHPAEGAARTPGDPFLRALGGGLQKMMSWSCLELMAASGDGRKRVPESAIQEMSSA</sequence>
<dbReference type="EMBL" id="AKHW03005076">
    <property type="protein sequence ID" value="KYO27838.1"/>
    <property type="molecule type" value="Genomic_DNA"/>
</dbReference>
<reference evidence="2 3" key="1">
    <citation type="journal article" date="2012" name="Genome Biol.">
        <title>Sequencing three crocodilian genomes to illuminate the evolution of archosaurs and amniotes.</title>
        <authorList>
            <person name="St John J.A."/>
            <person name="Braun E.L."/>
            <person name="Isberg S.R."/>
            <person name="Miles L.G."/>
            <person name="Chong A.Y."/>
            <person name="Gongora J."/>
            <person name="Dalzell P."/>
            <person name="Moran C."/>
            <person name="Bed'hom B."/>
            <person name="Abzhanov A."/>
            <person name="Burgess S.C."/>
            <person name="Cooksey A.M."/>
            <person name="Castoe T.A."/>
            <person name="Crawford N.G."/>
            <person name="Densmore L.D."/>
            <person name="Drew J.C."/>
            <person name="Edwards S.V."/>
            <person name="Faircloth B.C."/>
            <person name="Fujita M.K."/>
            <person name="Greenwold M.J."/>
            <person name="Hoffmann F.G."/>
            <person name="Howard J.M."/>
            <person name="Iguchi T."/>
            <person name="Janes D.E."/>
            <person name="Khan S.Y."/>
            <person name="Kohno S."/>
            <person name="de Koning A.J."/>
            <person name="Lance S.L."/>
            <person name="McCarthy F.M."/>
            <person name="McCormack J.E."/>
            <person name="Merchant M.E."/>
            <person name="Peterson D.G."/>
            <person name="Pollock D.D."/>
            <person name="Pourmand N."/>
            <person name="Raney B.J."/>
            <person name="Roessler K.A."/>
            <person name="Sanford J.R."/>
            <person name="Sawyer R.H."/>
            <person name="Schmidt C.J."/>
            <person name="Triplett E.W."/>
            <person name="Tuberville T.D."/>
            <person name="Venegas-Anaya M."/>
            <person name="Howard J.T."/>
            <person name="Jarvis E.D."/>
            <person name="Guillette L.J.Jr."/>
            <person name="Glenn T.C."/>
            <person name="Green R.E."/>
            <person name="Ray D.A."/>
        </authorList>
    </citation>
    <scope>NUCLEOTIDE SEQUENCE [LARGE SCALE GENOMIC DNA]</scope>
    <source>
        <strain evidence="2">KSC_2009_1</strain>
    </source>
</reference>
<organism evidence="2 3">
    <name type="scientific">Alligator mississippiensis</name>
    <name type="common">American alligator</name>
    <dbReference type="NCBI Taxonomy" id="8496"/>
    <lineage>
        <taxon>Eukaryota</taxon>
        <taxon>Metazoa</taxon>
        <taxon>Chordata</taxon>
        <taxon>Craniata</taxon>
        <taxon>Vertebrata</taxon>
        <taxon>Euteleostomi</taxon>
        <taxon>Archelosauria</taxon>
        <taxon>Archosauria</taxon>
        <taxon>Crocodylia</taxon>
        <taxon>Alligatoridae</taxon>
        <taxon>Alligatorinae</taxon>
        <taxon>Alligator</taxon>
    </lineage>
</organism>
<proteinExistence type="predicted"/>
<evidence type="ECO:0000256" key="1">
    <source>
        <dbReference type="SAM" id="MobiDB-lite"/>
    </source>
</evidence>
<dbReference type="Proteomes" id="UP000050525">
    <property type="component" value="Unassembled WGS sequence"/>
</dbReference>
<protein>
    <submittedName>
        <fullName evidence="2">Uncharacterized protein</fullName>
    </submittedName>
</protein>
<comment type="caution">
    <text evidence="2">The sequence shown here is derived from an EMBL/GenBank/DDBJ whole genome shotgun (WGS) entry which is preliminary data.</text>
</comment>
<feature type="compositionally biased region" description="Pro residues" evidence="1">
    <location>
        <begin position="23"/>
        <end position="33"/>
    </location>
</feature>
<evidence type="ECO:0000313" key="3">
    <source>
        <dbReference type="Proteomes" id="UP000050525"/>
    </source>
</evidence>
<name>A0A151MTN7_ALLMI</name>
<feature type="region of interest" description="Disordered" evidence="1">
    <location>
        <begin position="1"/>
        <end position="51"/>
    </location>
</feature>